<organism evidence="3 4">
    <name type="scientific">Haematospirillum jordaniae</name>
    <dbReference type="NCBI Taxonomy" id="1549855"/>
    <lineage>
        <taxon>Bacteria</taxon>
        <taxon>Pseudomonadati</taxon>
        <taxon>Pseudomonadota</taxon>
        <taxon>Alphaproteobacteria</taxon>
        <taxon>Rhodospirillales</taxon>
        <taxon>Novispirillaceae</taxon>
        <taxon>Haematospirillum</taxon>
    </lineage>
</organism>
<evidence type="ECO:0000256" key="2">
    <source>
        <dbReference type="SAM" id="Phobius"/>
    </source>
</evidence>
<keyword evidence="4" id="KW-1185">Reference proteome</keyword>
<protein>
    <submittedName>
        <fullName evidence="3">Uncharacterized protein</fullName>
    </submittedName>
</protein>
<reference evidence="3 4" key="1">
    <citation type="submission" date="2016-02" db="EMBL/GenBank/DDBJ databases">
        <title>Complete Genome of H5569, the type strain of the newly described species Haematospirillium jordaniae.</title>
        <authorList>
            <person name="Nicholson A.C."/>
            <person name="Humrighouse B.W."/>
            <person name="Loparov V."/>
            <person name="McQuiston J.R."/>
        </authorList>
    </citation>
    <scope>NUCLEOTIDE SEQUENCE [LARGE SCALE GENOMIC DNA]</scope>
    <source>
        <strain evidence="3 4">H5569</strain>
    </source>
</reference>
<evidence type="ECO:0000313" key="4">
    <source>
        <dbReference type="Proteomes" id="UP000076066"/>
    </source>
</evidence>
<dbReference type="EMBL" id="CP014525">
    <property type="protein sequence ID" value="AMW34948.1"/>
    <property type="molecule type" value="Genomic_DNA"/>
</dbReference>
<dbReference type="AlphaFoldDB" id="A0A143DFR9"/>
<feature type="region of interest" description="Disordered" evidence="1">
    <location>
        <begin position="58"/>
        <end position="88"/>
    </location>
</feature>
<dbReference type="Proteomes" id="UP000076066">
    <property type="component" value="Chromosome"/>
</dbReference>
<evidence type="ECO:0000256" key="1">
    <source>
        <dbReference type="SAM" id="MobiDB-lite"/>
    </source>
</evidence>
<feature type="transmembrane region" description="Helical" evidence="2">
    <location>
        <begin position="25"/>
        <end position="47"/>
    </location>
</feature>
<keyword evidence="2" id="KW-0472">Membrane</keyword>
<gene>
    <name evidence="3" type="ORF">AY555_06855</name>
</gene>
<sequence length="88" mass="9418">MRISAHTNTRSVAVIHLVARWPPSLVHLGLGLVIAAAHAALAVRAWLHDSINIKNSTSRSGSVPFIHESRNGTTGTHNRKTTGTRHAG</sequence>
<keyword evidence="2" id="KW-0812">Transmembrane</keyword>
<keyword evidence="2" id="KW-1133">Transmembrane helix</keyword>
<accession>A0A143DFR9</accession>
<evidence type="ECO:0000313" key="3">
    <source>
        <dbReference type="EMBL" id="AMW34948.1"/>
    </source>
</evidence>
<feature type="compositionally biased region" description="Basic residues" evidence="1">
    <location>
        <begin position="77"/>
        <end position="88"/>
    </location>
</feature>
<proteinExistence type="predicted"/>
<name>A0A143DFR9_9PROT</name>
<dbReference type="KEGG" id="hjo:AY555_06855"/>